<comment type="catalytic activity">
    <reaction evidence="1">
        <text>ATP + protein L-histidine = ADP + protein N-phospho-L-histidine.</text>
        <dbReference type="EC" id="2.7.13.3"/>
    </reaction>
</comment>
<dbReference type="SMART" id="SM00388">
    <property type="entry name" value="HisKA"/>
    <property type="match status" value="1"/>
</dbReference>
<dbReference type="CDD" id="cd17580">
    <property type="entry name" value="REC_2_DhkD-like"/>
    <property type="match status" value="1"/>
</dbReference>
<dbReference type="PANTHER" id="PTHR43047:SF72">
    <property type="entry name" value="OSMOSENSING HISTIDINE PROTEIN KINASE SLN1"/>
    <property type="match status" value="1"/>
</dbReference>
<dbReference type="SMART" id="SM00065">
    <property type="entry name" value="GAF"/>
    <property type="match status" value="2"/>
</dbReference>
<reference evidence="10 11" key="1">
    <citation type="submission" date="2020-08" db="EMBL/GenBank/DDBJ databases">
        <title>The Agave Microbiome: Exploring the role of microbial communities in plant adaptations to desert environments.</title>
        <authorList>
            <person name="Partida-Martinez L.P."/>
        </authorList>
    </citation>
    <scope>NUCLEOTIDE SEQUENCE [LARGE SCALE GENOMIC DNA]</scope>
    <source>
        <strain evidence="10 11">AT3.2</strain>
    </source>
</reference>
<keyword evidence="3 7" id="KW-0597">Phosphoprotein</keyword>
<keyword evidence="6" id="KW-0902">Two-component regulatory system</keyword>
<feature type="domain" description="Histidine kinase" evidence="8">
    <location>
        <begin position="582"/>
        <end position="800"/>
    </location>
</feature>
<dbReference type="FunFam" id="1.10.287.130:FF:000001">
    <property type="entry name" value="Two-component sensor histidine kinase"/>
    <property type="match status" value="1"/>
</dbReference>
<evidence type="ECO:0000313" key="11">
    <source>
        <dbReference type="Proteomes" id="UP000540787"/>
    </source>
</evidence>
<dbReference type="SUPFAM" id="SSF52172">
    <property type="entry name" value="CheY-like"/>
    <property type="match status" value="1"/>
</dbReference>
<evidence type="ECO:0000256" key="6">
    <source>
        <dbReference type="ARBA" id="ARBA00023012"/>
    </source>
</evidence>
<dbReference type="InterPro" id="IPR003018">
    <property type="entry name" value="GAF"/>
</dbReference>
<dbReference type="SUPFAM" id="SSF47384">
    <property type="entry name" value="Homodimeric domain of signal transducing histidine kinase"/>
    <property type="match status" value="1"/>
</dbReference>
<dbReference type="InterPro" id="IPR005467">
    <property type="entry name" value="His_kinase_dom"/>
</dbReference>
<dbReference type="SMART" id="SM00387">
    <property type="entry name" value="HATPase_c"/>
    <property type="match status" value="1"/>
</dbReference>
<evidence type="ECO:0000256" key="4">
    <source>
        <dbReference type="ARBA" id="ARBA00022679"/>
    </source>
</evidence>
<evidence type="ECO:0000259" key="9">
    <source>
        <dbReference type="PROSITE" id="PS50110"/>
    </source>
</evidence>
<dbReference type="RefSeq" id="WP_229424539.1">
    <property type="nucleotide sequence ID" value="NZ_JACHBX010000001.1"/>
</dbReference>
<dbReference type="Pfam" id="PF02518">
    <property type="entry name" value="HATPase_c"/>
    <property type="match status" value="1"/>
</dbReference>
<dbReference type="PRINTS" id="PR00344">
    <property type="entry name" value="BCTRLSENSOR"/>
</dbReference>
<dbReference type="InterPro" id="IPR036097">
    <property type="entry name" value="HisK_dim/P_sf"/>
</dbReference>
<dbReference type="GO" id="GO:0009927">
    <property type="term" value="F:histidine phosphotransfer kinase activity"/>
    <property type="evidence" value="ECO:0007669"/>
    <property type="project" value="TreeGrafter"/>
</dbReference>
<dbReference type="CDD" id="cd00075">
    <property type="entry name" value="HATPase"/>
    <property type="match status" value="1"/>
</dbReference>
<dbReference type="InterPro" id="IPR029016">
    <property type="entry name" value="GAF-like_dom_sf"/>
</dbReference>
<dbReference type="EMBL" id="JACHBX010000001">
    <property type="protein sequence ID" value="MBB6132092.1"/>
    <property type="molecule type" value="Genomic_DNA"/>
</dbReference>
<dbReference type="InterPro" id="IPR001789">
    <property type="entry name" value="Sig_transdc_resp-reg_receiver"/>
</dbReference>
<sequence>MSNLSGFMPMVGGSSTLSGDPTVLDAPAPVLAAPSALFASSPAAFAPPPASTERALAGLAHLHPDAWPEGLRAIADLIQASRFPMFLAIGRELRLFYNDAYSDLLGDKHPAARGAPYASVRPELWDRMRPYFDEVLAGESAQLQHALMEFERNGKRERRFFCVSLSPVRHAGQVAGVYCVLTETTSDVLSDYRHAFHQKLGEALDGLDDADHIMRATSAMTGQTLGVARVGYAEVDVSGRTVSIDCDWTSGRMASLAGRSHPLDAFGPIVNAKLRQGRSVRIDDVDADERSAPHAAAYAAIGARALVMVPIIEEGRLCAVFYLHEPMARHWTEQEVALAEDVARHTREVARRSRVEESLRDESRILETVNRAGRALASTLDLDTLAQSITDAGAELSGARFGAFFCNPAGRGALLHDPVNAPIGATVPEQMRLYALSGASREQFDRLAPPTAAIFRPLIEGGAPVRSDDITCDPQHAALVADGTPLAQLRVRSYLAVPVVSQSGKVLGGLFLGHPAPAMFTERTERIVANLAAQAAVAMDNAHLYEIAQTSALERDALLQSERLARVQAERLSHTKDEFLAMLAHELRNPLAPISSSASLLSMQFANEPRICQTSSIISRQVKHMSRLIDDLLDVSRVTRGLVKLKLATVDFRDVVNGALDQTRPLVLEKAHHVTVQLPDTPVYVRGDQTRLVQSVANIVGNAAKYTPKAGTLALRLVAGDGRMMLEVRDNGSGMPPDLLPNVFDLFTQGARTLARSQGGLGLGLTLVKRLVDLHDGEVTAHSDGVGCGSTFTLCLPCVSARAGSSDDDAAPPSEADPVRAALGRQLRVLIVDDNTDAADSLATLLQVQGHATAVEYDAASALRRARVEHPDVMLIDIGLPDIDGYQLASSLRALPEMAATVPVAVTGYGQARDRERALEAGFVHHLVKPVDMTALVRILDASAAQAAQAEAAAASA</sequence>
<dbReference type="Pfam" id="PF00512">
    <property type="entry name" value="HisKA"/>
    <property type="match status" value="1"/>
</dbReference>
<dbReference type="AlphaFoldDB" id="A0A7W9WXJ9"/>
<dbReference type="InterPro" id="IPR035965">
    <property type="entry name" value="PAS-like_dom_sf"/>
</dbReference>
<dbReference type="SUPFAM" id="SSF55874">
    <property type="entry name" value="ATPase domain of HSP90 chaperone/DNA topoisomerase II/histidine kinase"/>
    <property type="match status" value="1"/>
</dbReference>
<proteinExistence type="predicted"/>
<dbReference type="InterPro" id="IPR011006">
    <property type="entry name" value="CheY-like_superfamily"/>
</dbReference>
<keyword evidence="11" id="KW-1185">Reference proteome</keyword>
<gene>
    <name evidence="10" type="ORF">HD842_000203</name>
</gene>
<dbReference type="Proteomes" id="UP000540787">
    <property type="component" value="Unassembled WGS sequence"/>
</dbReference>
<dbReference type="Pfam" id="PF01590">
    <property type="entry name" value="GAF"/>
    <property type="match status" value="1"/>
</dbReference>
<keyword evidence="5 10" id="KW-0418">Kinase</keyword>
<feature type="domain" description="Response regulatory" evidence="9">
    <location>
        <begin position="828"/>
        <end position="944"/>
    </location>
</feature>
<dbReference type="Pfam" id="PF00072">
    <property type="entry name" value="Response_reg"/>
    <property type="match status" value="1"/>
</dbReference>
<dbReference type="SUPFAM" id="SSF55781">
    <property type="entry name" value="GAF domain-like"/>
    <property type="match status" value="2"/>
</dbReference>
<dbReference type="InterPro" id="IPR004358">
    <property type="entry name" value="Sig_transdc_His_kin-like_C"/>
</dbReference>
<dbReference type="InterPro" id="IPR003661">
    <property type="entry name" value="HisK_dim/P_dom"/>
</dbReference>
<dbReference type="PROSITE" id="PS50110">
    <property type="entry name" value="RESPONSE_REGULATORY"/>
    <property type="match status" value="1"/>
</dbReference>
<dbReference type="Gene3D" id="3.30.450.20">
    <property type="entry name" value="PAS domain"/>
    <property type="match status" value="1"/>
</dbReference>
<organism evidence="10 11">
    <name type="scientific">Massilia aurea</name>
    <dbReference type="NCBI Taxonomy" id="373040"/>
    <lineage>
        <taxon>Bacteria</taxon>
        <taxon>Pseudomonadati</taxon>
        <taxon>Pseudomonadota</taxon>
        <taxon>Betaproteobacteria</taxon>
        <taxon>Burkholderiales</taxon>
        <taxon>Oxalobacteraceae</taxon>
        <taxon>Telluria group</taxon>
        <taxon>Massilia</taxon>
    </lineage>
</organism>
<keyword evidence="4" id="KW-0808">Transferase</keyword>
<dbReference type="PANTHER" id="PTHR43047">
    <property type="entry name" value="TWO-COMPONENT HISTIDINE PROTEIN KINASE"/>
    <property type="match status" value="1"/>
</dbReference>
<dbReference type="GO" id="GO:0000155">
    <property type="term" value="F:phosphorelay sensor kinase activity"/>
    <property type="evidence" value="ECO:0007669"/>
    <property type="project" value="InterPro"/>
</dbReference>
<evidence type="ECO:0000256" key="1">
    <source>
        <dbReference type="ARBA" id="ARBA00000085"/>
    </source>
</evidence>
<comment type="caution">
    <text evidence="10">The sequence shown here is derived from an EMBL/GenBank/DDBJ whole genome shotgun (WGS) entry which is preliminary data.</text>
</comment>
<dbReference type="Gene3D" id="3.30.565.10">
    <property type="entry name" value="Histidine kinase-like ATPase, C-terminal domain"/>
    <property type="match status" value="1"/>
</dbReference>
<dbReference type="Gene3D" id="3.40.50.2300">
    <property type="match status" value="1"/>
</dbReference>
<dbReference type="Pfam" id="PF13185">
    <property type="entry name" value="GAF_2"/>
    <property type="match status" value="1"/>
</dbReference>
<dbReference type="EC" id="2.7.13.3" evidence="2"/>
<dbReference type="Gene3D" id="1.10.287.130">
    <property type="match status" value="1"/>
</dbReference>
<dbReference type="PROSITE" id="PS50109">
    <property type="entry name" value="HIS_KIN"/>
    <property type="match status" value="1"/>
</dbReference>
<feature type="modified residue" description="4-aspartylphosphate" evidence="7">
    <location>
        <position position="877"/>
    </location>
</feature>
<accession>A0A7W9WXJ9</accession>
<dbReference type="SMART" id="SM00448">
    <property type="entry name" value="REC"/>
    <property type="match status" value="1"/>
</dbReference>
<dbReference type="InterPro" id="IPR036890">
    <property type="entry name" value="HATPase_C_sf"/>
</dbReference>
<evidence type="ECO:0000256" key="5">
    <source>
        <dbReference type="ARBA" id="ARBA00022777"/>
    </source>
</evidence>
<evidence type="ECO:0000313" key="10">
    <source>
        <dbReference type="EMBL" id="MBB6132092.1"/>
    </source>
</evidence>
<name>A0A7W9WXJ9_9BURK</name>
<dbReference type="InterPro" id="IPR003594">
    <property type="entry name" value="HATPase_dom"/>
</dbReference>
<dbReference type="Gene3D" id="3.30.450.40">
    <property type="match status" value="2"/>
</dbReference>
<dbReference type="CDD" id="cd00082">
    <property type="entry name" value="HisKA"/>
    <property type="match status" value="1"/>
</dbReference>
<evidence type="ECO:0000256" key="7">
    <source>
        <dbReference type="PROSITE-ProRule" id="PRU00169"/>
    </source>
</evidence>
<dbReference type="SUPFAM" id="SSF55785">
    <property type="entry name" value="PYP-like sensor domain (PAS domain)"/>
    <property type="match status" value="1"/>
</dbReference>
<protein>
    <recommendedName>
        <fullName evidence="2">histidine kinase</fullName>
        <ecNumber evidence="2">2.7.13.3</ecNumber>
    </recommendedName>
</protein>
<dbReference type="GO" id="GO:0005886">
    <property type="term" value="C:plasma membrane"/>
    <property type="evidence" value="ECO:0007669"/>
    <property type="project" value="TreeGrafter"/>
</dbReference>
<evidence type="ECO:0000259" key="8">
    <source>
        <dbReference type="PROSITE" id="PS50109"/>
    </source>
</evidence>
<evidence type="ECO:0000256" key="3">
    <source>
        <dbReference type="ARBA" id="ARBA00022553"/>
    </source>
</evidence>
<evidence type="ECO:0000256" key="2">
    <source>
        <dbReference type="ARBA" id="ARBA00012438"/>
    </source>
</evidence>